<dbReference type="InterPro" id="IPR001932">
    <property type="entry name" value="PPM-type_phosphatase-like_dom"/>
</dbReference>
<dbReference type="PROSITE" id="PS50110">
    <property type="entry name" value="RESPONSE_REGULATORY"/>
    <property type="match status" value="1"/>
</dbReference>
<dbReference type="EMBL" id="LNQE01000406">
    <property type="protein sequence ID" value="KUG26782.1"/>
    <property type="molecule type" value="Genomic_DNA"/>
</dbReference>
<dbReference type="InterPro" id="IPR036457">
    <property type="entry name" value="PPM-type-like_dom_sf"/>
</dbReference>
<dbReference type="Gene3D" id="3.60.40.10">
    <property type="entry name" value="PPM-type phosphatase domain"/>
    <property type="match status" value="1"/>
</dbReference>
<comment type="caution">
    <text evidence="3">The sequence shown here is derived from an EMBL/GenBank/DDBJ whole genome shotgun (WGS) entry which is preliminary data.</text>
</comment>
<dbReference type="InterPro" id="IPR001789">
    <property type="entry name" value="Sig_transdc_resp-reg_receiver"/>
</dbReference>
<dbReference type="AlphaFoldDB" id="A0A0W8G1G2"/>
<evidence type="ECO:0000259" key="2">
    <source>
        <dbReference type="PROSITE" id="PS50110"/>
    </source>
</evidence>
<evidence type="ECO:0000256" key="1">
    <source>
        <dbReference type="ARBA" id="ARBA00022801"/>
    </source>
</evidence>
<proteinExistence type="predicted"/>
<keyword evidence="1" id="KW-0378">Hydrolase</keyword>
<name>A0A0W8G1G2_9ZZZZ</name>
<gene>
    <name evidence="3" type="ORF">ASZ90_003373</name>
</gene>
<dbReference type="SUPFAM" id="SSF81606">
    <property type="entry name" value="PP2C-like"/>
    <property type="match status" value="1"/>
</dbReference>
<dbReference type="PANTHER" id="PTHR43156">
    <property type="entry name" value="STAGE II SPORULATION PROTEIN E-RELATED"/>
    <property type="match status" value="1"/>
</dbReference>
<dbReference type="SUPFAM" id="SSF52172">
    <property type="entry name" value="CheY-like"/>
    <property type="match status" value="1"/>
</dbReference>
<dbReference type="CDD" id="cd17574">
    <property type="entry name" value="REC_OmpR"/>
    <property type="match status" value="1"/>
</dbReference>
<dbReference type="PANTHER" id="PTHR43156:SF2">
    <property type="entry name" value="STAGE II SPORULATION PROTEIN E"/>
    <property type="match status" value="1"/>
</dbReference>
<accession>A0A0W8G1G2</accession>
<dbReference type="SMART" id="SM00331">
    <property type="entry name" value="PP2C_SIG"/>
    <property type="match status" value="1"/>
</dbReference>
<dbReference type="Pfam" id="PF00072">
    <property type="entry name" value="Response_reg"/>
    <property type="match status" value="1"/>
</dbReference>
<dbReference type="InterPro" id="IPR011006">
    <property type="entry name" value="CheY-like_superfamily"/>
</dbReference>
<feature type="domain" description="Response regulatory" evidence="2">
    <location>
        <begin position="6"/>
        <end position="122"/>
    </location>
</feature>
<protein>
    <submittedName>
        <fullName evidence="3">Phosphate regulon transcriptional regulatory protein phob (Sphr)</fullName>
    </submittedName>
</protein>
<dbReference type="SMART" id="SM00448">
    <property type="entry name" value="REC"/>
    <property type="match status" value="1"/>
</dbReference>
<evidence type="ECO:0000313" key="3">
    <source>
        <dbReference type="EMBL" id="KUG26782.1"/>
    </source>
</evidence>
<sequence>MTEEYQILLVEDEVNVAKLFSYNLQKAGLKCEIAVNGEEGYKKVLELNPDIIISDIMMPVMNGFEFRRKLLDHPELKKIPFVFLTAKGEDDDILEGYELDIEDYIIKTSTPRVVIAKVRAIIQSKKKERAKTVEEVQKAAGSMGAKVVPSEFPKFEGYEIKHWHVPFEETPGGDFIDYVNVNDDYLVAVLGDVMGKKWGAWYFAVAYAGYVRSAIRFAIESTGAIKAGEIVQSVNKSIFKDERLSDVFVTLSIILLNKKERTAHYSGAGDLPIFVSKKQEVEVIKSNGLLLGFNEVGDYQDITIELQQGESIYVISDGILESRNPSTGEQFGKERLIDAIKRTKPTDDPVDKIKQTFSEFTSGKYEDDVSLLCIRGVSI</sequence>
<reference evidence="3" key="1">
    <citation type="journal article" date="2015" name="Proc. Natl. Acad. Sci. U.S.A.">
        <title>Networks of energetic and metabolic interactions define dynamics in microbial communities.</title>
        <authorList>
            <person name="Embree M."/>
            <person name="Liu J.K."/>
            <person name="Al-Bassam M.M."/>
            <person name="Zengler K."/>
        </authorList>
    </citation>
    <scope>NUCLEOTIDE SEQUENCE</scope>
</reference>
<organism evidence="3">
    <name type="scientific">hydrocarbon metagenome</name>
    <dbReference type="NCBI Taxonomy" id="938273"/>
    <lineage>
        <taxon>unclassified sequences</taxon>
        <taxon>metagenomes</taxon>
        <taxon>ecological metagenomes</taxon>
    </lineage>
</organism>
<dbReference type="InterPro" id="IPR052016">
    <property type="entry name" value="Bact_Sigma-Reg"/>
</dbReference>
<dbReference type="Pfam" id="PF07228">
    <property type="entry name" value="SpoIIE"/>
    <property type="match status" value="1"/>
</dbReference>
<dbReference type="Gene3D" id="3.40.50.2300">
    <property type="match status" value="1"/>
</dbReference>
<dbReference type="GO" id="GO:0000160">
    <property type="term" value="P:phosphorelay signal transduction system"/>
    <property type="evidence" value="ECO:0007669"/>
    <property type="project" value="InterPro"/>
</dbReference>
<dbReference type="GO" id="GO:0016791">
    <property type="term" value="F:phosphatase activity"/>
    <property type="evidence" value="ECO:0007669"/>
    <property type="project" value="TreeGrafter"/>
</dbReference>